<feature type="domain" description="ABC transmembrane type-1" evidence="8">
    <location>
        <begin position="46"/>
        <end position="260"/>
    </location>
</feature>
<dbReference type="SUPFAM" id="SSF161098">
    <property type="entry name" value="MetI-like"/>
    <property type="match status" value="1"/>
</dbReference>
<evidence type="ECO:0000256" key="5">
    <source>
        <dbReference type="ARBA" id="ARBA00022989"/>
    </source>
</evidence>
<keyword evidence="2 7" id="KW-0813">Transport</keyword>
<comment type="caution">
    <text evidence="9">The sequence shown here is derived from an EMBL/GenBank/DDBJ whole genome shotgun (WGS) entry which is preliminary data.</text>
</comment>
<dbReference type="PANTHER" id="PTHR43005">
    <property type="entry name" value="BLR7065 PROTEIN"/>
    <property type="match status" value="1"/>
</dbReference>
<comment type="subcellular location">
    <subcellularLocation>
        <location evidence="1 7">Cell membrane</location>
        <topology evidence="1 7">Multi-pass membrane protein</topology>
    </subcellularLocation>
</comment>
<protein>
    <submittedName>
        <fullName evidence="9">Sugar ABC transporter permease</fullName>
    </submittedName>
</protein>
<sequence>VIFYPIIYTFYLSFHKMYLTQPGRVPYIGLKNYIDFFRSSFFWNSLLRTAYFTFLSVGMELILGLGIALLLNQNLAGSKLVRIFIVIPWAIPTVVVGIMWRWIYNANYGALNGILLTLGIIPKYRAWLAHPFIAMNFVIIADVWHMTPFVVLIFLASLATFPKVLYEAAKIDGASTWECFKNITVPLLTPAILVVLVFRTVEAFKVFDIIYVMTGGGPANATQVINYYTYLETFSYLHFGRGSALAFLISAIVLIIALIYIKLLYKGIEY</sequence>
<feature type="transmembrane region" description="Helical" evidence="7">
    <location>
        <begin position="50"/>
        <end position="71"/>
    </location>
</feature>
<gene>
    <name evidence="9" type="ORF">DRZ78_02715</name>
</gene>
<name>A0A662CZW9_UNCAE</name>
<dbReference type="CDD" id="cd06261">
    <property type="entry name" value="TM_PBP2"/>
    <property type="match status" value="1"/>
</dbReference>
<reference evidence="9 10" key="1">
    <citation type="submission" date="2018-06" db="EMBL/GenBank/DDBJ databases">
        <title>Extensive metabolic versatility and redundancy in microbially diverse, dynamic hydrothermal sediments.</title>
        <authorList>
            <person name="Dombrowski N."/>
            <person name="Teske A."/>
            <person name="Baker B.J."/>
        </authorList>
    </citation>
    <scope>NUCLEOTIDE SEQUENCE [LARGE SCALE GENOMIC DNA]</scope>
    <source>
        <strain evidence="9">B7_G13</strain>
    </source>
</reference>
<comment type="similarity">
    <text evidence="7">Belongs to the binding-protein-dependent transport system permease family.</text>
</comment>
<evidence type="ECO:0000256" key="1">
    <source>
        <dbReference type="ARBA" id="ARBA00004651"/>
    </source>
</evidence>
<proteinExistence type="inferred from homology"/>
<dbReference type="InterPro" id="IPR000515">
    <property type="entry name" value="MetI-like"/>
</dbReference>
<dbReference type="GO" id="GO:0005886">
    <property type="term" value="C:plasma membrane"/>
    <property type="evidence" value="ECO:0007669"/>
    <property type="project" value="UniProtKB-SubCell"/>
</dbReference>
<feature type="transmembrane region" description="Helical" evidence="7">
    <location>
        <begin position="179"/>
        <end position="198"/>
    </location>
</feature>
<dbReference type="Proteomes" id="UP000277457">
    <property type="component" value="Unassembled WGS sequence"/>
</dbReference>
<feature type="transmembrane region" description="Helical" evidence="7">
    <location>
        <begin position="244"/>
        <end position="265"/>
    </location>
</feature>
<evidence type="ECO:0000256" key="6">
    <source>
        <dbReference type="ARBA" id="ARBA00023136"/>
    </source>
</evidence>
<dbReference type="AlphaFoldDB" id="A0A662CZW9"/>
<evidence type="ECO:0000313" key="10">
    <source>
        <dbReference type="Proteomes" id="UP000277457"/>
    </source>
</evidence>
<organism evidence="9 10">
    <name type="scientific">Aerophobetes bacterium</name>
    <dbReference type="NCBI Taxonomy" id="2030807"/>
    <lineage>
        <taxon>Bacteria</taxon>
        <taxon>Candidatus Aerophobota</taxon>
    </lineage>
</organism>
<evidence type="ECO:0000256" key="7">
    <source>
        <dbReference type="RuleBase" id="RU363032"/>
    </source>
</evidence>
<keyword evidence="3" id="KW-1003">Cell membrane</keyword>
<feature type="non-terminal residue" evidence="9">
    <location>
        <position position="1"/>
    </location>
</feature>
<evidence type="ECO:0000256" key="3">
    <source>
        <dbReference type="ARBA" id="ARBA00022475"/>
    </source>
</evidence>
<keyword evidence="5 7" id="KW-1133">Transmembrane helix</keyword>
<evidence type="ECO:0000256" key="4">
    <source>
        <dbReference type="ARBA" id="ARBA00022692"/>
    </source>
</evidence>
<dbReference type="PANTHER" id="PTHR43005:SF2">
    <property type="entry name" value="INTEGRAL MEMBRANE SUGAR TRANSPORT PROTEIN"/>
    <property type="match status" value="1"/>
</dbReference>
<keyword evidence="4 7" id="KW-0812">Transmembrane</keyword>
<feature type="transmembrane region" description="Helical" evidence="7">
    <location>
        <begin position="132"/>
        <end position="158"/>
    </location>
</feature>
<dbReference type="Pfam" id="PF00528">
    <property type="entry name" value="BPD_transp_1"/>
    <property type="match status" value="1"/>
</dbReference>
<dbReference type="InterPro" id="IPR035906">
    <property type="entry name" value="MetI-like_sf"/>
</dbReference>
<keyword evidence="6 7" id="KW-0472">Membrane</keyword>
<dbReference type="EMBL" id="QMPY01000081">
    <property type="protein sequence ID" value="RLE07604.1"/>
    <property type="molecule type" value="Genomic_DNA"/>
</dbReference>
<dbReference type="Gene3D" id="1.10.3720.10">
    <property type="entry name" value="MetI-like"/>
    <property type="match status" value="1"/>
</dbReference>
<accession>A0A662CZW9</accession>
<feature type="transmembrane region" description="Helical" evidence="7">
    <location>
        <begin position="83"/>
        <end position="103"/>
    </location>
</feature>
<evidence type="ECO:0000313" key="9">
    <source>
        <dbReference type="EMBL" id="RLE07604.1"/>
    </source>
</evidence>
<dbReference type="PROSITE" id="PS50928">
    <property type="entry name" value="ABC_TM1"/>
    <property type="match status" value="1"/>
</dbReference>
<evidence type="ECO:0000259" key="8">
    <source>
        <dbReference type="PROSITE" id="PS50928"/>
    </source>
</evidence>
<evidence type="ECO:0000256" key="2">
    <source>
        <dbReference type="ARBA" id="ARBA00022448"/>
    </source>
</evidence>
<dbReference type="GO" id="GO:0055085">
    <property type="term" value="P:transmembrane transport"/>
    <property type="evidence" value="ECO:0007669"/>
    <property type="project" value="InterPro"/>
</dbReference>